<organism evidence="2 3">
    <name type="scientific">Anaerosacchariphilus polymeriproducens</name>
    <dbReference type="NCBI Taxonomy" id="1812858"/>
    <lineage>
        <taxon>Bacteria</taxon>
        <taxon>Bacillati</taxon>
        <taxon>Bacillota</taxon>
        <taxon>Clostridia</taxon>
        <taxon>Lachnospirales</taxon>
        <taxon>Lachnospiraceae</taxon>
        <taxon>Anaerosacchariphilus</taxon>
    </lineage>
</organism>
<keyword evidence="1" id="KW-1133">Transmembrane helix</keyword>
<keyword evidence="1" id="KW-0472">Membrane</keyword>
<dbReference type="EMBL" id="QRCT01000028">
    <property type="protein sequence ID" value="RDU23339.1"/>
    <property type="molecule type" value="Genomic_DNA"/>
</dbReference>
<protein>
    <submittedName>
        <fullName evidence="2">Uncharacterized protein</fullName>
    </submittedName>
</protein>
<dbReference type="AlphaFoldDB" id="A0A371AUX3"/>
<accession>A0A371AUX3</accession>
<reference evidence="2 3" key="1">
    <citation type="submission" date="2018-07" db="EMBL/GenBank/DDBJ databases">
        <title>Anaerosacharophilus polymeroproducens gen. nov. sp. nov., an anaerobic bacterium isolated from salt field.</title>
        <authorList>
            <person name="Kim W."/>
            <person name="Yang S.-H."/>
            <person name="Oh J."/>
            <person name="Lee J.-H."/>
            <person name="Kwon K.K."/>
        </authorList>
    </citation>
    <scope>NUCLEOTIDE SEQUENCE [LARGE SCALE GENOMIC DNA]</scope>
    <source>
        <strain evidence="2 3">MCWD5</strain>
    </source>
</reference>
<dbReference type="Proteomes" id="UP000255036">
    <property type="component" value="Unassembled WGS sequence"/>
</dbReference>
<feature type="transmembrane region" description="Helical" evidence="1">
    <location>
        <begin position="39"/>
        <end position="59"/>
    </location>
</feature>
<evidence type="ECO:0000256" key="1">
    <source>
        <dbReference type="SAM" id="Phobius"/>
    </source>
</evidence>
<feature type="transmembrane region" description="Helical" evidence="1">
    <location>
        <begin position="12"/>
        <end position="33"/>
    </location>
</feature>
<feature type="transmembrane region" description="Helical" evidence="1">
    <location>
        <begin position="107"/>
        <end position="126"/>
    </location>
</feature>
<name>A0A371AUX3_9FIRM</name>
<evidence type="ECO:0000313" key="3">
    <source>
        <dbReference type="Proteomes" id="UP000255036"/>
    </source>
</evidence>
<keyword evidence="3" id="KW-1185">Reference proteome</keyword>
<sequence length="162" mass="18634">MNQERNKIQKKIWAIEIGLVLSIAAYIAFTLIFKIFNILAFQIIVVVFLVLIQLIEAFIEPYWMGHLKELSSDSAKKSAYIKMVLLGVSSVICLSVFMFMIGENDQSGYSSVGFYFAIGAILINRLKHKEKRKFLGIEEETEEKIEKNYEPQNVNEEENSKN</sequence>
<keyword evidence="1" id="KW-0812">Transmembrane</keyword>
<evidence type="ECO:0000313" key="2">
    <source>
        <dbReference type="EMBL" id="RDU23339.1"/>
    </source>
</evidence>
<dbReference type="RefSeq" id="WP_115482008.1">
    <property type="nucleotide sequence ID" value="NZ_QRCT01000028.1"/>
</dbReference>
<gene>
    <name evidence="2" type="ORF">DWV06_09795</name>
</gene>
<feature type="transmembrane region" description="Helical" evidence="1">
    <location>
        <begin position="80"/>
        <end position="101"/>
    </location>
</feature>
<proteinExistence type="predicted"/>
<comment type="caution">
    <text evidence="2">The sequence shown here is derived from an EMBL/GenBank/DDBJ whole genome shotgun (WGS) entry which is preliminary data.</text>
</comment>